<evidence type="ECO:0000313" key="2">
    <source>
        <dbReference type="Proteomes" id="UP000234323"/>
    </source>
</evidence>
<comment type="caution">
    <text evidence="1">The sequence shown here is derived from an EMBL/GenBank/DDBJ whole genome shotgun (WGS) entry which is preliminary data.</text>
</comment>
<reference evidence="1 2" key="1">
    <citation type="submission" date="2015-10" db="EMBL/GenBank/DDBJ databases">
        <title>Genome analyses suggest a sexual origin of heterokaryosis in a supposedly ancient asexual fungus.</title>
        <authorList>
            <person name="Ropars J."/>
            <person name="Sedzielewska K."/>
            <person name="Noel J."/>
            <person name="Charron P."/>
            <person name="Farinelli L."/>
            <person name="Marton T."/>
            <person name="Kruger M."/>
            <person name="Pelin A."/>
            <person name="Brachmann A."/>
            <person name="Corradi N."/>
        </authorList>
    </citation>
    <scope>NUCLEOTIDE SEQUENCE [LARGE SCALE GENOMIC DNA]</scope>
    <source>
        <strain evidence="1 2">A4</strain>
    </source>
</reference>
<protein>
    <submittedName>
        <fullName evidence="1">Uncharacterized protein</fullName>
    </submittedName>
</protein>
<dbReference type="Proteomes" id="UP000234323">
    <property type="component" value="Unassembled WGS sequence"/>
</dbReference>
<name>A0A2I1H228_9GLOM</name>
<proteinExistence type="predicted"/>
<accession>A0A2I1H228</accession>
<dbReference type="EMBL" id="LLXI01001296">
    <property type="protein sequence ID" value="PKY52939.1"/>
    <property type="molecule type" value="Genomic_DNA"/>
</dbReference>
<sequence length="50" mass="5981">MLVLFETAADYALLEVLKEGKLREPDELWKDLETPEYQFFSVYENKQKVI</sequence>
<keyword evidence="2" id="KW-1185">Reference proteome</keyword>
<evidence type="ECO:0000313" key="1">
    <source>
        <dbReference type="EMBL" id="PKY52939.1"/>
    </source>
</evidence>
<gene>
    <name evidence="1" type="ORF">RhiirA4_470878</name>
</gene>
<dbReference type="AlphaFoldDB" id="A0A2I1H228"/>
<organism evidence="1 2">
    <name type="scientific">Rhizophagus irregularis</name>
    <dbReference type="NCBI Taxonomy" id="588596"/>
    <lineage>
        <taxon>Eukaryota</taxon>
        <taxon>Fungi</taxon>
        <taxon>Fungi incertae sedis</taxon>
        <taxon>Mucoromycota</taxon>
        <taxon>Glomeromycotina</taxon>
        <taxon>Glomeromycetes</taxon>
        <taxon>Glomerales</taxon>
        <taxon>Glomeraceae</taxon>
        <taxon>Rhizophagus</taxon>
    </lineage>
</organism>